<protein>
    <submittedName>
        <fullName evidence="4">Uncharacterized protein</fullName>
    </submittedName>
</protein>
<dbReference type="Gene3D" id="1.25.70.10">
    <property type="entry name" value="Transcription termination factor 3, mitochondrial"/>
    <property type="match status" value="1"/>
</dbReference>
<comment type="similarity">
    <text evidence="1">Belongs to the mTERF family.</text>
</comment>
<name>A0A3Q7F2D5_SOLLC</name>
<evidence type="ECO:0000313" key="5">
    <source>
        <dbReference type="Proteomes" id="UP000004994"/>
    </source>
</evidence>
<dbReference type="SMART" id="SM00733">
    <property type="entry name" value="Mterf"/>
    <property type="match status" value="6"/>
</dbReference>
<keyword evidence="3" id="KW-0809">Transit peptide</keyword>
<proteinExistence type="inferred from homology"/>
<dbReference type="FunCoup" id="A0A3Q7F2D5">
    <property type="interactions" value="41"/>
</dbReference>
<dbReference type="InterPro" id="IPR038538">
    <property type="entry name" value="MTERF_sf"/>
</dbReference>
<dbReference type="PaxDb" id="4081-Solyc02g067960.1.1"/>
<dbReference type="PANTHER" id="PTHR13068">
    <property type="entry name" value="CGI-12 PROTEIN-RELATED"/>
    <property type="match status" value="1"/>
</dbReference>
<dbReference type="GO" id="GO:0009658">
    <property type="term" value="P:chloroplast organization"/>
    <property type="evidence" value="ECO:0000318"/>
    <property type="project" value="GO_Central"/>
</dbReference>
<evidence type="ECO:0000256" key="2">
    <source>
        <dbReference type="ARBA" id="ARBA00022472"/>
    </source>
</evidence>
<keyword evidence="5" id="KW-1185">Reference proteome</keyword>
<reference evidence="4" key="1">
    <citation type="journal article" date="2012" name="Nature">
        <title>The tomato genome sequence provides insights into fleshy fruit evolution.</title>
        <authorList>
            <consortium name="Tomato Genome Consortium"/>
        </authorList>
    </citation>
    <scope>NUCLEOTIDE SEQUENCE [LARGE SCALE GENOMIC DNA]</scope>
    <source>
        <strain evidence="4">cv. Heinz 1706</strain>
    </source>
</reference>
<dbReference type="PANTHER" id="PTHR13068:SF223">
    <property type="entry name" value="MITOCHONDRIAL TRANSCRIPTION TERMINATION FACTOR FAMILY PROTEIN"/>
    <property type="match status" value="1"/>
</dbReference>
<dbReference type="GO" id="GO:0003676">
    <property type="term" value="F:nucleic acid binding"/>
    <property type="evidence" value="ECO:0007669"/>
    <property type="project" value="InterPro"/>
</dbReference>
<reference evidence="4" key="2">
    <citation type="submission" date="2019-01" db="UniProtKB">
        <authorList>
            <consortium name="EnsemblPlants"/>
        </authorList>
    </citation>
    <scope>IDENTIFICATION</scope>
    <source>
        <strain evidence="4">cv. Heinz 1706</strain>
    </source>
</reference>
<evidence type="ECO:0000313" key="4">
    <source>
        <dbReference type="EnsemblPlants" id="Solyc02g067960.2.1"/>
    </source>
</evidence>
<evidence type="ECO:0000256" key="1">
    <source>
        <dbReference type="ARBA" id="ARBA00007692"/>
    </source>
</evidence>
<dbReference type="Gramene" id="Solyc02g067960.2.1">
    <property type="protein sequence ID" value="Solyc02g067960.2.1"/>
    <property type="gene ID" value="Solyc02g067960.2"/>
</dbReference>
<sequence>MKAAKFNVFTQFRFLFFNSKTLNPLNPYSFRLLTVAAVLPSPEKSPEDQTEEELCRTPKDSADLFKQWGCSDDDISKIFQRRPSLQRMELKLLDSKLKILSELGLPSSDLTRIINCRPRFLDCRINRCLEERLEFFETLFGTKEILLKAIVRNPSLLTYDFHKQIKPIVAFYEQLGLSRSELVSMLLARPTLIPRTSLDDEKMDYIRRTGVEKGTTMYKHVVALFAISRSETIRQKVANLEKHGFTEDEVFRLFGRSPFLLTLSVDKVQRNMTYLLGTMKLSANLIQDNPCLLFLNLETAIKPRYLLGAKLDDMGLVPRVKGPSLLRAMRMTEKRFIKAFINCHPEDVAHELMEYYTGVKRVRSRAEISFFRKKRAIRSIRTAASCPRLIRFGLHAPKFNMELLGSLTLSFAYGVEDFKFYLFLSIILMELTGIV</sequence>
<keyword evidence="2" id="KW-0804">Transcription</keyword>
<dbReference type="OMA" id="VLRKWGC"/>
<dbReference type="InParanoid" id="A0A3Q7F2D5"/>
<keyword evidence="2" id="KW-0805">Transcription regulation</keyword>
<dbReference type="GO" id="GO:0009507">
    <property type="term" value="C:chloroplast"/>
    <property type="evidence" value="ECO:0000318"/>
    <property type="project" value="GO_Central"/>
</dbReference>
<dbReference type="InterPro" id="IPR003690">
    <property type="entry name" value="MTERF"/>
</dbReference>
<evidence type="ECO:0000256" key="3">
    <source>
        <dbReference type="ARBA" id="ARBA00022946"/>
    </source>
</evidence>
<dbReference type="GO" id="GO:0006353">
    <property type="term" value="P:DNA-templated transcription termination"/>
    <property type="evidence" value="ECO:0007669"/>
    <property type="project" value="UniProtKB-KW"/>
</dbReference>
<organism evidence="4">
    <name type="scientific">Solanum lycopersicum</name>
    <name type="common">Tomato</name>
    <name type="synonym">Lycopersicon esculentum</name>
    <dbReference type="NCBI Taxonomy" id="4081"/>
    <lineage>
        <taxon>Eukaryota</taxon>
        <taxon>Viridiplantae</taxon>
        <taxon>Streptophyta</taxon>
        <taxon>Embryophyta</taxon>
        <taxon>Tracheophyta</taxon>
        <taxon>Spermatophyta</taxon>
        <taxon>Magnoliopsida</taxon>
        <taxon>eudicotyledons</taxon>
        <taxon>Gunneridae</taxon>
        <taxon>Pentapetalae</taxon>
        <taxon>asterids</taxon>
        <taxon>lamiids</taxon>
        <taxon>Solanales</taxon>
        <taxon>Solanaceae</taxon>
        <taxon>Solanoideae</taxon>
        <taxon>Solaneae</taxon>
        <taxon>Solanum</taxon>
        <taxon>Solanum subgen. Lycopersicon</taxon>
    </lineage>
</organism>
<dbReference type="Pfam" id="PF02536">
    <property type="entry name" value="mTERF"/>
    <property type="match status" value="1"/>
</dbReference>
<keyword evidence="2" id="KW-0806">Transcription termination</keyword>
<accession>A0A3Q7F2D5</accession>
<dbReference type="EnsemblPlants" id="Solyc02g067960.2.1">
    <property type="protein sequence ID" value="Solyc02g067960.2.1"/>
    <property type="gene ID" value="Solyc02g067960.2"/>
</dbReference>
<dbReference type="FunFam" id="1.25.70.10:FF:000026">
    <property type="entry name" value="Mitochondrial transcription termination factor family protein"/>
    <property type="match status" value="1"/>
</dbReference>
<dbReference type="Proteomes" id="UP000004994">
    <property type="component" value="Chromosome 2"/>
</dbReference>
<dbReference type="AlphaFoldDB" id="A0A3Q7F2D5"/>
<dbReference type="STRING" id="4081.A0A3Q7F2D5"/>